<dbReference type="STRING" id="158607.A0A2P5HEQ1"/>
<dbReference type="InterPro" id="IPR036396">
    <property type="entry name" value="Cyt_P450_sf"/>
</dbReference>
<dbReference type="Proteomes" id="UP000094444">
    <property type="component" value="Unassembled WGS sequence"/>
</dbReference>
<protein>
    <submittedName>
        <fullName evidence="1">Benzoate 4-monooxygenase</fullName>
    </submittedName>
</protein>
<dbReference type="OrthoDB" id="1470350at2759"/>
<name>A0A2P5HEQ1_DIAHE</name>
<gene>
    <name evidence="1" type="ORF">DHEL01_v212870</name>
</gene>
<dbReference type="SUPFAM" id="SSF48264">
    <property type="entry name" value="Cytochrome P450"/>
    <property type="match status" value="1"/>
</dbReference>
<dbReference type="EMBL" id="MAVT02003301">
    <property type="protein sequence ID" value="POS68736.1"/>
    <property type="molecule type" value="Genomic_DNA"/>
</dbReference>
<dbReference type="Gene3D" id="1.10.630.10">
    <property type="entry name" value="Cytochrome P450"/>
    <property type="match status" value="1"/>
</dbReference>
<dbReference type="Pfam" id="PF00067">
    <property type="entry name" value="p450"/>
    <property type="match status" value="1"/>
</dbReference>
<reference evidence="1" key="1">
    <citation type="submission" date="2017-09" db="EMBL/GenBank/DDBJ databases">
        <title>Polyketide synthases of a Diaporthe helianthi virulent isolate.</title>
        <authorList>
            <person name="Baroncelli R."/>
        </authorList>
    </citation>
    <scope>NUCLEOTIDE SEQUENCE [LARGE SCALE GENOMIC DNA]</scope>
    <source>
        <strain evidence="1">7/96</strain>
    </source>
</reference>
<dbReference type="AlphaFoldDB" id="A0A2P5HEQ1"/>
<organism evidence="1 2">
    <name type="scientific">Diaporthe helianthi</name>
    <dbReference type="NCBI Taxonomy" id="158607"/>
    <lineage>
        <taxon>Eukaryota</taxon>
        <taxon>Fungi</taxon>
        <taxon>Dikarya</taxon>
        <taxon>Ascomycota</taxon>
        <taxon>Pezizomycotina</taxon>
        <taxon>Sordariomycetes</taxon>
        <taxon>Sordariomycetidae</taxon>
        <taxon>Diaporthales</taxon>
        <taxon>Diaporthaceae</taxon>
        <taxon>Diaporthe</taxon>
    </lineage>
</organism>
<feature type="non-terminal residue" evidence="1">
    <location>
        <position position="1"/>
    </location>
</feature>
<sequence length="167" mass="19068">GPRRARRTYVDSRLVPSPSLFDTLDQAEHTRKQRIIWKVTSELSMRSFEPGMNSQVDIFLSELLKSAQKGEAVDVSPRFSRLAADVISSLGFGIPLHTQTEETNRPLLDAFTEVSSRIGLYMNRPATAKLLAWLAHKASEDFRKSTQSTRSRLEWHWEKMRSTTCTN</sequence>
<dbReference type="GO" id="GO:0004497">
    <property type="term" value="F:monooxygenase activity"/>
    <property type="evidence" value="ECO:0007669"/>
    <property type="project" value="UniProtKB-KW"/>
</dbReference>
<keyword evidence="2" id="KW-1185">Reference proteome</keyword>
<dbReference type="GO" id="GO:0005506">
    <property type="term" value="F:iron ion binding"/>
    <property type="evidence" value="ECO:0007669"/>
    <property type="project" value="InterPro"/>
</dbReference>
<evidence type="ECO:0000313" key="1">
    <source>
        <dbReference type="EMBL" id="POS68736.1"/>
    </source>
</evidence>
<accession>A0A2P5HEQ1</accession>
<dbReference type="GO" id="GO:0020037">
    <property type="term" value="F:heme binding"/>
    <property type="evidence" value="ECO:0007669"/>
    <property type="project" value="InterPro"/>
</dbReference>
<proteinExistence type="predicted"/>
<dbReference type="InterPro" id="IPR001128">
    <property type="entry name" value="Cyt_P450"/>
</dbReference>
<evidence type="ECO:0000313" key="2">
    <source>
        <dbReference type="Proteomes" id="UP000094444"/>
    </source>
</evidence>
<comment type="caution">
    <text evidence="1">The sequence shown here is derived from an EMBL/GenBank/DDBJ whole genome shotgun (WGS) entry which is preliminary data.</text>
</comment>
<dbReference type="InParanoid" id="A0A2P5HEQ1"/>
<dbReference type="GO" id="GO:0016705">
    <property type="term" value="F:oxidoreductase activity, acting on paired donors, with incorporation or reduction of molecular oxygen"/>
    <property type="evidence" value="ECO:0007669"/>
    <property type="project" value="InterPro"/>
</dbReference>